<feature type="transmembrane region" description="Helical" evidence="2">
    <location>
        <begin position="473"/>
        <end position="496"/>
    </location>
</feature>
<dbReference type="Proteomes" id="UP000005408">
    <property type="component" value="Unassembled WGS sequence"/>
</dbReference>
<dbReference type="Pfam" id="PF00059">
    <property type="entry name" value="Lectin_C"/>
    <property type="match status" value="1"/>
</dbReference>
<feature type="domain" description="C-type lectin" evidence="4">
    <location>
        <begin position="615"/>
        <end position="744"/>
    </location>
</feature>
<dbReference type="AlphaFoldDB" id="A0A8W8JTN7"/>
<feature type="chain" id="PRO_5036465839" description="C-type lectin domain-containing protein" evidence="3">
    <location>
        <begin position="28"/>
        <end position="865"/>
    </location>
</feature>
<protein>
    <recommendedName>
        <fullName evidence="4">C-type lectin domain-containing protein</fullName>
    </recommendedName>
</protein>
<accession>A0A8W8JTN7</accession>
<dbReference type="InterPro" id="IPR050111">
    <property type="entry name" value="C-type_lectin/snaclec_domain"/>
</dbReference>
<proteinExistence type="predicted"/>
<sequence>MLFSKIFKLIVLETFMLLCLNDAYVTAKPTRYNGRCPFNESEWKEAADEMFCQGSDSYHCFLAEDRVSVKENCIERTLILNGFCPIFTDEGYLHWSSCNGTSCPNSSYRSDEVYKYRVCFGDTDNLMTKDSKLSEFYNKEENSNALTYVMVGFVLVIALVVPIVLLLRFKYGLCRKQEKYRTHKEQDEDVENGVNVLERLNILYVLGQLGNSVSTVGKRIAEMYAKVHTSKVRYLNYLDLTADYKFSDNTVYFVDGWFGLWNDNPCERSLVEENLRSILKEKKNEKNIKFVVGLRSDVKHLYQHVFEETGVSFATPEIIQRDSWTTQREQEIIKHLDDVQGECHNTDCQCQTLTKENLLSIGIIGTHLTLKLVDLDHSQAATMIDEEKGPVVAVTEHFESLKSKDKALFDCISYLVLNGYYDEQNLRDEIAELTSTSAEKMRNKKLKKYTKTIRSKDKSQLATMWSSKMNNEVIKTTTFMVFWHNFLYICAFHAYYKSFPERVMQYCNIDAILQLVRPINYKPKSTFTVQADDNMISLFEERIKGTNLESHMKDHPLLRVKSSKILTMICTDGFVCHLFGTFAFIFISKALSEQPSLRELCPRDIAIDPKYVWTYGSVCLQLSMDKHDWPHARERCQRHGGDLVQIRSADMQGSIIEKIRQSHSHIKTGFWIGASDQHHEGLWEWVAGDKTMTYDNWSPHQGPHQTGFLLIHGGSTEDCGLMKVNDNYMWHDYPCHSGIAFFYPYICQFEMATSTPKPTTWTTRRTSFNSTPSTRTTGTASTPPTSTRSTLQHSTILSILTSKSQVSGITEERSMLVNKTTLTTPANNRPTTDEWEALITAKGPQDQRTTTIKEESPLDGVIIIG</sequence>
<dbReference type="InterPro" id="IPR016187">
    <property type="entry name" value="CTDL_fold"/>
</dbReference>
<dbReference type="PROSITE" id="PS50041">
    <property type="entry name" value="C_TYPE_LECTIN_2"/>
    <property type="match status" value="1"/>
</dbReference>
<evidence type="ECO:0000313" key="5">
    <source>
        <dbReference type="EnsemblMetazoa" id="G21003.1:cds"/>
    </source>
</evidence>
<feature type="region of interest" description="Disordered" evidence="1">
    <location>
        <begin position="758"/>
        <end position="790"/>
    </location>
</feature>
<keyword evidence="2" id="KW-1133">Transmembrane helix</keyword>
<dbReference type="InterPro" id="IPR001304">
    <property type="entry name" value="C-type_lectin-like"/>
</dbReference>
<dbReference type="SMART" id="SM00034">
    <property type="entry name" value="CLECT"/>
    <property type="match status" value="1"/>
</dbReference>
<organism evidence="5 6">
    <name type="scientific">Magallana gigas</name>
    <name type="common">Pacific oyster</name>
    <name type="synonym">Crassostrea gigas</name>
    <dbReference type="NCBI Taxonomy" id="29159"/>
    <lineage>
        <taxon>Eukaryota</taxon>
        <taxon>Metazoa</taxon>
        <taxon>Spiralia</taxon>
        <taxon>Lophotrochozoa</taxon>
        <taxon>Mollusca</taxon>
        <taxon>Bivalvia</taxon>
        <taxon>Autobranchia</taxon>
        <taxon>Pteriomorphia</taxon>
        <taxon>Ostreida</taxon>
        <taxon>Ostreoidea</taxon>
        <taxon>Ostreidae</taxon>
        <taxon>Magallana</taxon>
    </lineage>
</organism>
<evidence type="ECO:0000256" key="2">
    <source>
        <dbReference type="SAM" id="Phobius"/>
    </source>
</evidence>
<keyword evidence="2" id="KW-0472">Membrane</keyword>
<evidence type="ECO:0000259" key="4">
    <source>
        <dbReference type="PROSITE" id="PS50041"/>
    </source>
</evidence>
<dbReference type="CDD" id="cd00037">
    <property type="entry name" value="CLECT"/>
    <property type="match status" value="1"/>
</dbReference>
<feature type="transmembrane region" description="Helical" evidence="2">
    <location>
        <begin position="145"/>
        <end position="167"/>
    </location>
</feature>
<evidence type="ECO:0000256" key="3">
    <source>
        <dbReference type="SAM" id="SignalP"/>
    </source>
</evidence>
<reference evidence="5" key="1">
    <citation type="submission" date="2022-08" db="UniProtKB">
        <authorList>
            <consortium name="EnsemblMetazoa"/>
        </authorList>
    </citation>
    <scope>IDENTIFICATION</scope>
    <source>
        <strain evidence="5">05x7-T-G4-1.051#20</strain>
    </source>
</reference>
<keyword evidence="3" id="KW-0732">Signal</keyword>
<name>A0A8W8JTN7_MAGGI</name>
<evidence type="ECO:0000313" key="6">
    <source>
        <dbReference type="Proteomes" id="UP000005408"/>
    </source>
</evidence>
<dbReference type="EnsemblMetazoa" id="G21003.1">
    <property type="protein sequence ID" value="G21003.1:cds"/>
    <property type="gene ID" value="G21003"/>
</dbReference>
<feature type="signal peptide" evidence="3">
    <location>
        <begin position="1"/>
        <end position="27"/>
    </location>
</feature>
<dbReference type="PANTHER" id="PTHR22803">
    <property type="entry name" value="MANNOSE, PHOSPHOLIPASE, LECTIN RECEPTOR RELATED"/>
    <property type="match status" value="1"/>
</dbReference>
<keyword evidence="2" id="KW-0812">Transmembrane</keyword>
<dbReference type="Gene3D" id="3.10.100.10">
    <property type="entry name" value="Mannose-Binding Protein A, subunit A"/>
    <property type="match status" value="1"/>
</dbReference>
<dbReference type="SUPFAM" id="SSF56436">
    <property type="entry name" value="C-type lectin-like"/>
    <property type="match status" value="1"/>
</dbReference>
<keyword evidence="6" id="KW-1185">Reference proteome</keyword>
<dbReference type="InterPro" id="IPR016186">
    <property type="entry name" value="C-type_lectin-like/link_sf"/>
</dbReference>
<evidence type="ECO:0000256" key="1">
    <source>
        <dbReference type="SAM" id="MobiDB-lite"/>
    </source>
</evidence>